<organism evidence="7 8">
    <name type="scientific">Calicophoron daubneyi</name>
    <name type="common">Rumen fluke</name>
    <name type="synonym">Paramphistomum daubneyi</name>
    <dbReference type="NCBI Taxonomy" id="300641"/>
    <lineage>
        <taxon>Eukaryota</taxon>
        <taxon>Metazoa</taxon>
        <taxon>Spiralia</taxon>
        <taxon>Lophotrochozoa</taxon>
        <taxon>Platyhelminthes</taxon>
        <taxon>Trematoda</taxon>
        <taxon>Digenea</taxon>
        <taxon>Plagiorchiida</taxon>
        <taxon>Pronocephalata</taxon>
        <taxon>Paramphistomoidea</taxon>
        <taxon>Paramphistomidae</taxon>
        <taxon>Calicophoron</taxon>
    </lineage>
</organism>
<protein>
    <recommendedName>
        <fullName evidence="6">FERM domain-containing protein</fullName>
    </recommendedName>
</protein>
<comment type="caution">
    <text evidence="7">The sequence shown here is derived from an EMBL/GenBank/DDBJ whole genome shotgun (WGS) entry which is preliminary data.</text>
</comment>
<dbReference type="Gene3D" id="2.30.29.30">
    <property type="entry name" value="Pleckstrin-homology domain (PH domain)/Phosphotyrosine-binding domain (PTB)"/>
    <property type="match status" value="1"/>
</dbReference>
<evidence type="ECO:0000313" key="8">
    <source>
        <dbReference type="Proteomes" id="UP001497525"/>
    </source>
</evidence>
<feature type="compositionally biased region" description="Polar residues" evidence="5">
    <location>
        <begin position="363"/>
        <end position="384"/>
    </location>
</feature>
<evidence type="ECO:0000256" key="3">
    <source>
        <dbReference type="ARBA" id="ARBA00023136"/>
    </source>
</evidence>
<gene>
    <name evidence="7" type="ORF">CDAUBV1_LOCUS9176</name>
</gene>
<dbReference type="SUPFAM" id="SSF48678">
    <property type="entry name" value="Moesin tail domain"/>
    <property type="match status" value="1"/>
</dbReference>
<dbReference type="InterPro" id="IPR011993">
    <property type="entry name" value="PH-like_dom_sf"/>
</dbReference>
<keyword evidence="4" id="KW-0175">Coiled coil</keyword>
<keyword evidence="3" id="KW-0472">Membrane</keyword>
<dbReference type="CDD" id="cd14473">
    <property type="entry name" value="FERM_B-lobe"/>
    <property type="match status" value="1"/>
</dbReference>
<dbReference type="Gene3D" id="1.20.5.450">
    <property type="match status" value="1"/>
</dbReference>
<dbReference type="InterPro" id="IPR035963">
    <property type="entry name" value="FERM_2"/>
</dbReference>
<dbReference type="PROSITE" id="PS50057">
    <property type="entry name" value="FERM_3"/>
    <property type="match status" value="1"/>
</dbReference>
<feature type="compositionally biased region" description="Basic and acidic residues" evidence="5">
    <location>
        <begin position="547"/>
        <end position="564"/>
    </location>
</feature>
<dbReference type="Gene3D" id="6.10.360.10">
    <property type="match status" value="1"/>
</dbReference>
<feature type="compositionally biased region" description="Basic residues" evidence="5">
    <location>
        <begin position="640"/>
        <end position="651"/>
    </location>
</feature>
<feature type="region of interest" description="Disordered" evidence="5">
    <location>
        <begin position="363"/>
        <end position="449"/>
    </location>
</feature>
<dbReference type="Pfam" id="PF09380">
    <property type="entry name" value="FERM_C"/>
    <property type="match status" value="1"/>
</dbReference>
<dbReference type="PROSITE" id="PS00661">
    <property type="entry name" value="FERM_2"/>
    <property type="match status" value="1"/>
</dbReference>
<dbReference type="InterPro" id="IPR008954">
    <property type="entry name" value="Moesin_tail_sf"/>
</dbReference>
<dbReference type="InterPro" id="IPR011174">
    <property type="entry name" value="ERM"/>
</dbReference>
<dbReference type="Gene3D" id="1.20.80.10">
    <property type="match status" value="1"/>
</dbReference>
<dbReference type="InterPro" id="IPR019747">
    <property type="entry name" value="FERM_CS"/>
</dbReference>
<feature type="region of interest" description="Disordered" evidence="5">
    <location>
        <begin position="630"/>
        <end position="676"/>
    </location>
</feature>
<dbReference type="InterPro" id="IPR018980">
    <property type="entry name" value="FERM_PH-like_C"/>
</dbReference>
<dbReference type="InterPro" id="IPR019748">
    <property type="entry name" value="FERM_central"/>
</dbReference>
<feature type="compositionally biased region" description="Polar residues" evidence="5">
    <location>
        <begin position="430"/>
        <end position="447"/>
    </location>
</feature>
<sequence>MSARTATKPFETISKVKESILTEEIYCPLETCLLLASYACQAKYGDYTEDILQPGFLAEEQLIPDGMLAHSRQSAAEMERCILDWYRQHKNMLRSDAMMEYLHLAQDLEMYGVTYFDIKNKRGTNILLGVDAFGLNVYPVEDRLTPKLGFPWSEIANVSFKGQKFIITPVDKSSQNLVFFSEHVRNNQRLLSLCVGAHELYTRRRKQEPVEVQHMRAQANAEREIKLRERERLCQALKAREEAEQQLQTLRENMENEKREQLKAISDARELATQVRELEAQLAKEAELRKQLETAQKQLEMKNEKLRATCARTEQERQNLLAERDEIQAQVKRLQTSVGYSSFRVAKHREAIAILSEGAVNRQSKVPSNADEQVTAQSKNQVSVTWPEVPVSSPKKKTGFHPEAEKPSDRVPRRPSPIPAGDISVESKKSTSPKSQKIPLSSNQNENVRCRDVKAAPIAESSELSLENHSTAPSENGHLGSDSLISINTYDVPAVEVPTLEDKRQEATEVPNKEIIVSPHSQRPSLHSNEFIPTPEYSQPTKLSKAKGIDSQDRIRKNKEDENSPVKVMGETSCRESLLSSPDLRFVSLRNSNSQKSQMPFTLDRSPKISTQFTPVRQPNKPIVEQSYREPAQVNSGHVPLRRRSPTHMKSNRSSLRETEVQEPASTHSPLTRSGKCVNQADTSAAVSNQGDSASVVSLNEINPETTAPEMNVSIDREYSINNTSEPFSYSPTSSMTFDIKENGSHVQPFHHARLPVSPPLLNGYHRRPDHKSEQNLSKKQVHSDYKELCFDLNYMKILNPYSVPFETHPYHGEACRLSMPNGHSNQFFLDSVSLRECTCKRPQLYTTYTDLQPISNDAEDMSELVRAYRYYGGRFTRDDDRFRTLRRIRHGNTKKRVDEFESM</sequence>
<dbReference type="PRINTS" id="PR00935">
    <property type="entry name" value="BAND41"/>
</dbReference>
<dbReference type="InterPro" id="IPR011259">
    <property type="entry name" value="ERM_C_dom"/>
</dbReference>
<evidence type="ECO:0000313" key="7">
    <source>
        <dbReference type="EMBL" id="CAL5135119.1"/>
    </source>
</evidence>
<comment type="subcellular location">
    <subcellularLocation>
        <location evidence="1">Cell membrane</location>
        <topology evidence="1">Peripheral membrane protein</topology>
    </subcellularLocation>
</comment>
<dbReference type="InterPro" id="IPR019749">
    <property type="entry name" value="Band_41_domain"/>
</dbReference>
<evidence type="ECO:0000259" key="6">
    <source>
        <dbReference type="PROSITE" id="PS50057"/>
    </source>
</evidence>
<dbReference type="PRINTS" id="PR00661">
    <property type="entry name" value="ERMFAMILY"/>
</dbReference>
<dbReference type="SUPFAM" id="SSF47031">
    <property type="entry name" value="Second domain of FERM"/>
    <property type="match status" value="1"/>
</dbReference>
<dbReference type="Pfam" id="PF00373">
    <property type="entry name" value="FERM_M"/>
    <property type="match status" value="1"/>
</dbReference>
<evidence type="ECO:0000256" key="5">
    <source>
        <dbReference type="SAM" id="MobiDB-lite"/>
    </source>
</evidence>
<dbReference type="Pfam" id="PF00769">
    <property type="entry name" value="ERM_C"/>
    <property type="match status" value="1"/>
</dbReference>
<keyword evidence="2" id="KW-1003">Cell membrane</keyword>
<dbReference type="InterPro" id="IPR014352">
    <property type="entry name" value="FERM/acyl-CoA-bd_prot_sf"/>
</dbReference>
<feature type="compositionally biased region" description="Basic and acidic residues" evidence="5">
    <location>
        <begin position="400"/>
        <end position="412"/>
    </location>
</feature>
<feature type="domain" description="FERM" evidence="6">
    <location>
        <begin position="1"/>
        <end position="205"/>
    </location>
</feature>
<dbReference type="CDD" id="cd06503">
    <property type="entry name" value="ATP-synt_Fo_b"/>
    <property type="match status" value="1"/>
</dbReference>
<dbReference type="AlphaFoldDB" id="A0AAV2TGC3"/>
<dbReference type="SMART" id="SM01196">
    <property type="entry name" value="FERM_C"/>
    <property type="match status" value="1"/>
</dbReference>
<name>A0AAV2TGC3_CALDB</name>
<reference evidence="7" key="1">
    <citation type="submission" date="2024-06" db="EMBL/GenBank/DDBJ databases">
        <authorList>
            <person name="Liu X."/>
            <person name="Lenzi L."/>
            <person name="Haldenby T S."/>
            <person name="Uol C."/>
        </authorList>
    </citation>
    <scope>NUCLEOTIDE SEQUENCE</scope>
</reference>
<dbReference type="InterPro" id="IPR000798">
    <property type="entry name" value="Ez/rad/moesin-like"/>
</dbReference>
<dbReference type="CDD" id="cd13194">
    <property type="entry name" value="FERM_C_ERM"/>
    <property type="match status" value="1"/>
</dbReference>
<evidence type="ECO:0000256" key="4">
    <source>
        <dbReference type="SAM" id="Coils"/>
    </source>
</evidence>
<dbReference type="PANTHER" id="PTHR23281">
    <property type="entry name" value="MERLIN/MOESIN/EZRIN/RADIXIN"/>
    <property type="match status" value="1"/>
</dbReference>
<dbReference type="GO" id="GO:0003779">
    <property type="term" value="F:actin binding"/>
    <property type="evidence" value="ECO:0007669"/>
    <property type="project" value="InterPro"/>
</dbReference>
<dbReference type="EMBL" id="CAXLJL010000245">
    <property type="protein sequence ID" value="CAL5135119.1"/>
    <property type="molecule type" value="Genomic_DNA"/>
</dbReference>
<feature type="coiled-coil region" evidence="4">
    <location>
        <begin position="237"/>
        <end position="337"/>
    </location>
</feature>
<dbReference type="InterPro" id="IPR041789">
    <property type="entry name" value="ERM_FERM_C"/>
</dbReference>
<dbReference type="SUPFAM" id="SSF50729">
    <property type="entry name" value="PH domain-like"/>
    <property type="match status" value="1"/>
</dbReference>
<feature type="region of interest" description="Disordered" evidence="5">
    <location>
        <begin position="520"/>
        <end position="575"/>
    </location>
</feature>
<evidence type="ECO:0000256" key="2">
    <source>
        <dbReference type="ARBA" id="ARBA00022475"/>
    </source>
</evidence>
<dbReference type="InterPro" id="IPR000299">
    <property type="entry name" value="FERM_domain"/>
</dbReference>
<dbReference type="Proteomes" id="UP001497525">
    <property type="component" value="Unassembled WGS sequence"/>
</dbReference>
<accession>A0AAV2TGC3</accession>
<evidence type="ECO:0000256" key="1">
    <source>
        <dbReference type="ARBA" id="ARBA00004202"/>
    </source>
</evidence>
<proteinExistence type="predicted"/>
<dbReference type="GO" id="GO:0005886">
    <property type="term" value="C:plasma membrane"/>
    <property type="evidence" value="ECO:0007669"/>
    <property type="project" value="UniProtKB-SubCell"/>
</dbReference>